<accession>A0A9N9T357</accession>
<organism evidence="1 2">
    <name type="scientific">Diabrotica balteata</name>
    <name type="common">Banded cucumber beetle</name>
    <dbReference type="NCBI Taxonomy" id="107213"/>
    <lineage>
        <taxon>Eukaryota</taxon>
        <taxon>Metazoa</taxon>
        <taxon>Ecdysozoa</taxon>
        <taxon>Arthropoda</taxon>
        <taxon>Hexapoda</taxon>
        <taxon>Insecta</taxon>
        <taxon>Pterygota</taxon>
        <taxon>Neoptera</taxon>
        <taxon>Endopterygota</taxon>
        <taxon>Coleoptera</taxon>
        <taxon>Polyphaga</taxon>
        <taxon>Cucujiformia</taxon>
        <taxon>Chrysomeloidea</taxon>
        <taxon>Chrysomelidae</taxon>
        <taxon>Galerucinae</taxon>
        <taxon>Diabroticina</taxon>
        <taxon>Diabroticites</taxon>
        <taxon>Diabrotica</taxon>
    </lineage>
</organism>
<dbReference type="PANTHER" id="PTHR10773">
    <property type="entry name" value="DNA-DIRECTED RNA POLYMERASES I, II, AND III SUBUNIT RPABC2"/>
    <property type="match status" value="1"/>
</dbReference>
<gene>
    <name evidence="1" type="ORF">DIABBA_LOCUS7851</name>
</gene>
<reference evidence="1" key="1">
    <citation type="submission" date="2022-01" db="EMBL/GenBank/DDBJ databases">
        <authorList>
            <person name="King R."/>
        </authorList>
    </citation>
    <scope>NUCLEOTIDE SEQUENCE</scope>
</reference>
<dbReference type="EMBL" id="OU898280">
    <property type="protein sequence ID" value="CAG9834557.1"/>
    <property type="molecule type" value="Genomic_DNA"/>
</dbReference>
<proteinExistence type="predicted"/>
<dbReference type="AlphaFoldDB" id="A0A9N9T357"/>
<dbReference type="Proteomes" id="UP001153709">
    <property type="component" value="Chromosome 5"/>
</dbReference>
<evidence type="ECO:0000313" key="2">
    <source>
        <dbReference type="Proteomes" id="UP001153709"/>
    </source>
</evidence>
<dbReference type="OrthoDB" id="6774481at2759"/>
<name>A0A9N9T357_DIABA</name>
<keyword evidence="2" id="KW-1185">Reference proteome</keyword>
<protein>
    <submittedName>
        <fullName evidence="1">Uncharacterized protein</fullName>
    </submittedName>
</protein>
<dbReference type="PANTHER" id="PTHR10773:SF19">
    <property type="match status" value="1"/>
</dbReference>
<sequence>MLKLFESYLALQDLEKKRQFLYKHLKPIKVMYRYVQAKNPRKENYAFYFEVEGVLKRVCKTMVKNTLDINDRPIRTVIDKSEGVFLKGDQRGRRKKHFTVCETIKNKIRVHIKSIPKIESHYLRAQISREYIDGGKTITDLHRDYVDQCKRDGC</sequence>
<evidence type="ECO:0000313" key="1">
    <source>
        <dbReference type="EMBL" id="CAG9834557.1"/>
    </source>
</evidence>